<protein>
    <submittedName>
        <fullName evidence="6">Alpha/Beta hydrolase protein</fullName>
    </submittedName>
</protein>
<comment type="caution">
    <text evidence="6">The sequence shown here is derived from an EMBL/GenBank/DDBJ whole genome shotgun (WGS) entry which is preliminary data.</text>
</comment>
<evidence type="ECO:0000256" key="4">
    <source>
        <dbReference type="SAM" id="Phobius"/>
    </source>
</evidence>
<dbReference type="PROSITE" id="PS01174">
    <property type="entry name" value="LIPASE_GDXG_SER"/>
    <property type="match status" value="1"/>
</dbReference>
<dbReference type="InterPro" id="IPR013094">
    <property type="entry name" value="AB_hydrolase_3"/>
</dbReference>
<keyword evidence="4" id="KW-0812">Transmembrane</keyword>
<feature type="active site" evidence="3">
    <location>
        <position position="229"/>
    </location>
</feature>
<evidence type="ECO:0000256" key="3">
    <source>
        <dbReference type="PROSITE-ProRule" id="PRU10038"/>
    </source>
</evidence>
<dbReference type="Pfam" id="PF07859">
    <property type="entry name" value="Abhydrolase_3"/>
    <property type="match status" value="1"/>
</dbReference>
<proteinExistence type="inferred from homology"/>
<reference evidence="6 7" key="1">
    <citation type="submission" date="2024-04" db="EMBL/GenBank/DDBJ databases">
        <title>Phyllosticta paracitricarpa is synonymous to the EU quarantine fungus P. citricarpa based on phylogenomic analyses.</title>
        <authorList>
            <consortium name="Lawrence Berkeley National Laboratory"/>
            <person name="Van Ingen-Buijs V.A."/>
            <person name="Van Westerhoven A.C."/>
            <person name="Haridas S."/>
            <person name="Skiadas P."/>
            <person name="Martin F."/>
            <person name="Groenewald J.Z."/>
            <person name="Crous P.W."/>
            <person name="Seidl M.F."/>
        </authorList>
    </citation>
    <scope>NUCLEOTIDE SEQUENCE [LARGE SCALE GENOMIC DNA]</scope>
    <source>
        <strain evidence="6 7">CBS 123374</strain>
    </source>
</reference>
<name>A0ABR1YMA9_9PEZI</name>
<accession>A0ABR1YMA9</accession>
<feature type="transmembrane region" description="Helical" evidence="4">
    <location>
        <begin position="15"/>
        <end position="35"/>
    </location>
</feature>
<dbReference type="InterPro" id="IPR050300">
    <property type="entry name" value="GDXG_lipolytic_enzyme"/>
</dbReference>
<organism evidence="6 7">
    <name type="scientific">Phyllosticta capitalensis</name>
    <dbReference type="NCBI Taxonomy" id="121624"/>
    <lineage>
        <taxon>Eukaryota</taxon>
        <taxon>Fungi</taxon>
        <taxon>Dikarya</taxon>
        <taxon>Ascomycota</taxon>
        <taxon>Pezizomycotina</taxon>
        <taxon>Dothideomycetes</taxon>
        <taxon>Dothideomycetes incertae sedis</taxon>
        <taxon>Botryosphaeriales</taxon>
        <taxon>Phyllostictaceae</taxon>
        <taxon>Phyllosticta</taxon>
    </lineage>
</organism>
<feature type="domain" description="Alpha/beta hydrolase fold-3" evidence="5">
    <location>
        <begin position="145"/>
        <end position="362"/>
    </location>
</feature>
<keyword evidence="2 6" id="KW-0378">Hydrolase</keyword>
<evidence type="ECO:0000313" key="6">
    <source>
        <dbReference type="EMBL" id="KAK8233641.1"/>
    </source>
</evidence>
<keyword evidence="4" id="KW-1133">Transmembrane helix</keyword>
<dbReference type="Proteomes" id="UP001492380">
    <property type="component" value="Unassembled WGS sequence"/>
</dbReference>
<dbReference type="GO" id="GO:0016787">
    <property type="term" value="F:hydrolase activity"/>
    <property type="evidence" value="ECO:0007669"/>
    <property type="project" value="UniProtKB-KW"/>
</dbReference>
<evidence type="ECO:0000256" key="2">
    <source>
        <dbReference type="ARBA" id="ARBA00022801"/>
    </source>
</evidence>
<keyword evidence="4" id="KW-0472">Membrane</keyword>
<dbReference type="InterPro" id="IPR033140">
    <property type="entry name" value="Lipase_GDXG_put_SER_AS"/>
</dbReference>
<dbReference type="Gene3D" id="3.40.50.1820">
    <property type="entry name" value="alpha/beta hydrolase"/>
    <property type="match status" value="1"/>
</dbReference>
<dbReference type="EMBL" id="JBBWRZ010000006">
    <property type="protein sequence ID" value="KAK8233641.1"/>
    <property type="molecule type" value="Genomic_DNA"/>
</dbReference>
<sequence>MCPTVLHHQPVRSLYALYAITLEAIRMPIWMLLFLIPSLRPCPQWTHPQAVRHKILKAFVYHSAMLEILVPLSLSPGREGNRFVVMPPAESSLYQGPMVDKCGTVRPEKIGGTWYPTPYPSPVASGGPVPTNKEAKNDNDHGFVVLHFHGGAFVLGDGRERDCGPLARGMLRCAGPSGVRYIFCPQYRLAGPPSNVRFPGALQDAVTSYAHLLRTMRIPTSRIVVSGDSAGGNIVFALLRYISEYGAATGLPPPAAAWCWSPWINPSVAIDKKQIARSPNYGTDYLSKDFGAWGARVYVSPHVPLDNPYVSGGPHPFYTATPVFVQTGGAEVLFHENVEWVESMQKVKGNRIFIEIVDYAPHDIPLIAHIAGFAEQYDEVATKAGEFLRTHATKA</sequence>
<gene>
    <name evidence="6" type="ORF">HDK90DRAFT_272441</name>
</gene>
<dbReference type="PANTHER" id="PTHR48081">
    <property type="entry name" value="AB HYDROLASE SUPERFAMILY PROTEIN C4A8.06C"/>
    <property type="match status" value="1"/>
</dbReference>
<evidence type="ECO:0000259" key="5">
    <source>
        <dbReference type="Pfam" id="PF07859"/>
    </source>
</evidence>
<dbReference type="SUPFAM" id="SSF53474">
    <property type="entry name" value="alpha/beta-Hydrolases"/>
    <property type="match status" value="1"/>
</dbReference>
<evidence type="ECO:0000313" key="7">
    <source>
        <dbReference type="Proteomes" id="UP001492380"/>
    </source>
</evidence>
<comment type="similarity">
    <text evidence="1">Belongs to the 'GDXG' lipolytic enzyme family.</text>
</comment>
<dbReference type="PANTHER" id="PTHR48081:SF8">
    <property type="entry name" value="ALPHA_BETA HYDROLASE FOLD-3 DOMAIN-CONTAINING PROTEIN-RELATED"/>
    <property type="match status" value="1"/>
</dbReference>
<dbReference type="InterPro" id="IPR029058">
    <property type="entry name" value="AB_hydrolase_fold"/>
</dbReference>
<keyword evidence="7" id="KW-1185">Reference proteome</keyword>
<evidence type="ECO:0000256" key="1">
    <source>
        <dbReference type="ARBA" id="ARBA00010515"/>
    </source>
</evidence>